<evidence type="ECO:0000256" key="5">
    <source>
        <dbReference type="ARBA" id="ARBA00022519"/>
    </source>
</evidence>
<dbReference type="InterPro" id="IPR002523">
    <property type="entry name" value="MgTranspt_CorA/ZnTranspt_ZntB"/>
</dbReference>
<evidence type="ECO:0000256" key="8">
    <source>
        <dbReference type="ARBA" id="ARBA00022989"/>
    </source>
</evidence>
<evidence type="ECO:0000256" key="2">
    <source>
        <dbReference type="ARBA" id="ARBA00009765"/>
    </source>
</evidence>
<dbReference type="InterPro" id="IPR045861">
    <property type="entry name" value="CorA_cytoplasmic_dom"/>
</dbReference>
<feature type="transmembrane region" description="Helical" evidence="11">
    <location>
        <begin position="314"/>
        <end position="336"/>
    </location>
</feature>
<keyword evidence="5" id="KW-0997">Cell inner membrane</keyword>
<organism evidence="13 14">
    <name type="scientific">Paraburkholderia tropica</name>
    <dbReference type="NCBI Taxonomy" id="92647"/>
    <lineage>
        <taxon>Bacteria</taxon>
        <taxon>Pseudomonadati</taxon>
        <taxon>Pseudomonadota</taxon>
        <taxon>Betaproteobacteria</taxon>
        <taxon>Burkholderiales</taxon>
        <taxon>Burkholderiaceae</taxon>
        <taxon>Paraburkholderia</taxon>
    </lineage>
</organism>
<gene>
    <name evidence="12" type="ORF">C7400_10319</name>
    <name evidence="13" type="ORF">SAMN05216550_11219</name>
</gene>
<dbReference type="GO" id="GO:0000287">
    <property type="term" value="F:magnesium ion binding"/>
    <property type="evidence" value="ECO:0007669"/>
    <property type="project" value="TreeGrafter"/>
</dbReference>
<dbReference type="SUPFAM" id="SSF144083">
    <property type="entry name" value="Magnesium transport protein CorA, transmembrane region"/>
    <property type="match status" value="1"/>
</dbReference>
<keyword evidence="3" id="KW-0813">Transport</keyword>
<name>A0A1A5X4F4_9BURK</name>
<dbReference type="Proteomes" id="UP000183529">
    <property type="component" value="Unassembled WGS sequence"/>
</dbReference>
<dbReference type="SUPFAM" id="SSF143865">
    <property type="entry name" value="CorA soluble domain-like"/>
    <property type="match status" value="1"/>
</dbReference>
<dbReference type="CDD" id="cd12834">
    <property type="entry name" value="ZntB_u1"/>
    <property type="match status" value="1"/>
</dbReference>
<dbReference type="Proteomes" id="UP000247515">
    <property type="component" value="Unassembled WGS sequence"/>
</dbReference>
<dbReference type="Pfam" id="PF01544">
    <property type="entry name" value="CorA"/>
    <property type="match status" value="1"/>
</dbReference>
<dbReference type="EMBL" id="QJJV01000003">
    <property type="protein sequence ID" value="PXX19028.1"/>
    <property type="molecule type" value="Genomic_DNA"/>
</dbReference>
<evidence type="ECO:0000256" key="10">
    <source>
        <dbReference type="ARBA" id="ARBA00023136"/>
    </source>
</evidence>
<evidence type="ECO:0000313" key="12">
    <source>
        <dbReference type="EMBL" id="PXX19028.1"/>
    </source>
</evidence>
<dbReference type="GO" id="GO:0005886">
    <property type="term" value="C:plasma membrane"/>
    <property type="evidence" value="ECO:0007669"/>
    <property type="project" value="UniProtKB-SubCell"/>
</dbReference>
<evidence type="ECO:0000256" key="3">
    <source>
        <dbReference type="ARBA" id="ARBA00022448"/>
    </source>
</evidence>
<proteinExistence type="inferred from homology"/>
<dbReference type="Gene3D" id="1.20.58.340">
    <property type="entry name" value="Magnesium transport protein CorA, transmembrane region"/>
    <property type="match status" value="2"/>
</dbReference>
<evidence type="ECO:0000313" key="13">
    <source>
        <dbReference type="EMBL" id="SEJ97936.1"/>
    </source>
</evidence>
<keyword evidence="6 11" id="KW-0812">Transmembrane</keyword>
<reference evidence="12 15" key="2">
    <citation type="submission" date="2018-05" db="EMBL/GenBank/DDBJ databases">
        <title>Genomic Encyclopedia of Type Strains, Phase IV (KMG-V): Genome sequencing to study the core and pangenomes of soil and plant-associated prokaryotes.</title>
        <authorList>
            <person name="Whitman W."/>
        </authorList>
    </citation>
    <scope>NUCLEOTIDE SEQUENCE [LARGE SCALE GENOMIC DNA]</scope>
    <source>
        <strain evidence="12 15">SIr-6563</strain>
    </source>
</reference>
<dbReference type="GO" id="GO:0050897">
    <property type="term" value="F:cobalt ion binding"/>
    <property type="evidence" value="ECO:0007669"/>
    <property type="project" value="TreeGrafter"/>
</dbReference>
<dbReference type="RefSeq" id="WP_065063540.1">
    <property type="nucleotide sequence ID" value="NZ_CADFGN010000004.1"/>
</dbReference>
<comment type="caution">
    <text evidence="13">The sequence shown here is derived from an EMBL/GenBank/DDBJ whole genome shotgun (WGS) entry which is preliminary data.</text>
</comment>
<sequence>MDLASSIATYGADMSGLICGFRFTPGQPGQPVSGEEVLRGLQHARALAAEAAEAALAAAARQNADLATPDCAPVQPEPSPADDGAFYWLHFNLAHAASASWMRSHLDLPDGFFEMLVEGSHSTRIEHMDGALFAVVNDVMFDFELTPSQIATLWSYTHERLLVTARMKPLRSIDRLRGDVRNGETFRSPAELLIHLMRDQADLMVEIVRRTSIDVDRAEDQFLASRRSKSRHELAAMRRILVRLQRMLAPEPGSIFRLLARPPRWLQSPDVQDLREATEEFSLVLGDMAGLVERIKLLQEEIAARLEEQNNRTLFTLTLVTVLALPINIVAGFFGMNVGGIPLAENRHGFWLMVLVVASFTALLGWWVFRRRGDS</sequence>
<evidence type="ECO:0000256" key="6">
    <source>
        <dbReference type="ARBA" id="ARBA00022692"/>
    </source>
</evidence>
<evidence type="ECO:0000256" key="4">
    <source>
        <dbReference type="ARBA" id="ARBA00022475"/>
    </source>
</evidence>
<comment type="subcellular location">
    <subcellularLocation>
        <location evidence="1">Cell membrane</location>
        <topology evidence="1">Multi-pass membrane protein</topology>
    </subcellularLocation>
</comment>
<comment type="similarity">
    <text evidence="2">Belongs to the CorA metal ion transporter (MIT) (TC 1.A.35) family.</text>
</comment>
<keyword evidence="8 11" id="KW-1133">Transmembrane helix</keyword>
<feature type="transmembrane region" description="Helical" evidence="11">
    <location>
        <begin position="348"/>
        <end position="369"/>
    </location>
</feature>
<evidence type="ECO:0000313" key="15">
    <source>
        <dbReference type="Proteomes" id="UP000247515"/>
    </source>
</evidence>
<keyword evidence="15" id="KW-1185">Reference proteome</keyword>
<evidence type="ECO:0000313" key="14">
    <source>
        <dbReference type="Proteomes" id="UP000183529"/>
    </source>
</evidence>
<evidence type="ECO:0000256" key="9">
    <source>
        <dbReference type="ARBA" id="ARBA00023065"/>
    </source>
</evidence>
<keyword evidence="4" id="KW-1003">Cell membrane</keyword>
<dbReference type="InterPro" id="IPR045863">
    <property type="entry name" value="CorA_TM1_TM2"/>
</dbReference>
<accession>A0A1A5X4F4</accession>
<keyword evidence="9" id="KW-0406">Ion transport</keyword>
<dbReference type="GO" id="GO:0015087">
    <property type="term" value="F:cobalt ion transmembrane transporter activity"/>
    <property type="evidence" value="ECO:0007669"/>
    <property type="project" value="TreeGrafter"/>
</dbReference>
<dbReference type="AlphaFoldDB" id="A0A1A5X4F4"/>
<dbReference type="Gene3D" id="3.30.460.20">
    <property type="entry name" value="CorA soluble domain-like"/>
    <property type="match status" value="1"/>
</dbReference>
<reference evidence="13 14" key="1">
    <citation type="submission" date="2016-10" db="EMBL/GenBank/DDBJ databases">
        <authorList>
            <person name="Varghese N."/>
            <person name="Submissions S."/>
        </authorList>
    </citation>
    <scope>NUCLEOTIDE SEQUENCE [LARGE SCALE GENOMIC DNA]</scope>
    <source>
        <strain evidence="13 14">LMG 22274</strain>
    </source>
</reference>
<dbReference type="PANTHER" id="PTHR46494:SF3">
    <property type="entry name" value="ZINC TRANSPORT PROTEIN ZNTB"/>
    <property type="match status" value="1"/>
</dbReference>
<evidence type="ECO:0000256" key="7">
    <source>
        <dbReference type="ARBA" id="ARBA00022833"/>
    </source>
</evidence>
<dbReference type="OrthoDB" id="9803484at2"/>
<keyword evidence="7" id="KW-0862">Zinc</keyword>
<evidence type="ECO:0000256" key="1">
    <source>
        <dbReference type="ARBA" id="ARBA00004651"/>
    </source>
</evidence>
<keyword evidence="10 11" id="KW-0472">Membrane</keyword>
<protein>
    <submittedName>
        <fullName evidence="13">Zinc transporter</fullName>
    </submittedName>
</protein>
<dbReference type="PANTHER" id="PTHR46494">
    <property type="entry name" value="CORA FAMILY METAL ION TRANSPORTER (EUROFUNG)"/>
    <property type="match status" value="1"/>
</dbReference>
<dbReference type="EMBL" id="FNZM01000012">
    <property type="protein sequence ID" value="SEJ97936.1"/>
    <property type="molecule type" value="Genomic_DNA"/>
</dbReference>
<evidence type="ECO:0000256" key="11">
    <source>
        <dbReference type="SAM" id="Phobius"/>
    </source>
</evidence>
<dbReference type="GO" id="GO:0015095">
    <property type="term" value="F:magnesium ion transmembrane transporter activity"/>
    <property type="evidence" value="ECO:0007669"/>
    <property type="project" value="TreeGrafter"/>
</dbReference>